<reference evidence="2 3" key="1">
    <citation type="submission" date="2015-02" db="EMBL/GenBank/DDBJ databases">
        <title>Draft genome sequences of ten Microbacterium spp. with emphasis on heavy metal contaminated environments.</title>
        <authorList>
            <person name="Corretto E."/>
        </authorList>
    </citation>
    <scope>NUCLEOTIDE SEQUENCE [LARGE SCALE GENOMIC DNA]</scope>
    <source>
        <strain evidence="2 3">DSM 8608</strain>
    </source>
</reference>
<feature type="compositionally biased region" description="Basic and acidic residues" evidence="1">
    <location>
        <begin position="8"/>
        <end position="21"/>
    </location>
</feature>
<evidence type="ECO:0000256" key="1">
    <source>
        <dbReference type="SAM" id="MobiDB-lite"/>
    </source>
</evidence>
<dbReference type="AlphaFoldDB" id="A0A0M2HFW8"/>
<comment type="caution">
    <text evidence="2">The sequence shown here is derived from an EMBL/GenBank/DDBJ whole genome shotgun (WGS) entry which is preliminary data.</text>
</comment>
<dbReference type="Proteomes" id="UP000034098">
    <property type="component" value="Unassembled WGS sequence"/>
</dbReference>
<evidence type="ECO:0000313" key="3">
    <source>
        <dbReference type="Proteomes" id="UP000034098"/>
    </source>
</evidence>
<gene>
    <name evidence="2" type="ORF">RS82_00124</name>
</gene>
<name>A0A0M2HFW8_MICTR</name>
<organism evidence="2 3">
    <name type="scientific">Microbacterium trichothecenolyticum</name>
    <name type="common">Aureobacterium trichothecenolyticum</name>
    <dbReference type="NCBI Taxonomy" id="69370"/>
    <lineage>
        <taxon>Bacteria</taxon>
        <taxon>Bacillati</taxon>
        <taxon>Actinomycetota</taxon>
        <taxon>Actinomycetes</taxon>
        <taxon>Micrococcales</taxon>
        <taxon>Microbacteriaceae</taxon>
        <taxon>Microbacterium</taxon>
    </lineage>
</organism>
<feature type="region of interest" description="Disordered" evidence="1">
    <location>
        <begin position="1"/>
        <end position="21"/>
    </location>
</feature>
<dbReference type="EMBL" id="JYJA01000015">
    <property type="protein sequence ID" value="KJL45572.1"/>
    <property type="molecule type" value="Genomic_DNA"/>
</dbReference>
<sequence>MASGAPSVDDREVSEGDAQREARVPLDTLMAIFGISKPTLFRWLAADKITTHGNGTKEKHVKWGDIIDASKRSTRWPR</sequence>
<protein>
    <submittedName>
        <fullName evidence="2">Uncharacterized protein</fullName>
    </submittedName>
</protein>
<accession>A0A0M2HFW8</accession>
<keyword evidence="3" id="KW-1185">Reference proteome</keyword>
<evidence type="ECO:0000313" key="2">
    <source>
        <dbReference type="EMBL" id="KJL45572.1"/>
    </source>
</evidence>
<proteinExistence type="predicted"/>